<dbReference type="STRING" id="3659.A0A0A0KAH4"/>
<dbReference type="EMBL" id="CM002927">
    <property type="protein sequence ID" value="KGN46468.1"/>
    <property type="molecule type" value="Genomic_DNA"/>
</dbReference>
<keyword evidence="3" id="KW-1185">Reference proteome</keyword>
<name>A0A0A0KAH4_CUCSA</name>
<feature type="compositionally biased region" description="Basic and acidic residues" evidence="1">
    <location>
        <begin position="15"/>
        <end position="26"/>
    </location>
</feature>
<feature type="region of interest" description="Disordered" evidence="1">
    <location>
        <begin position="1"/>
        <end position="48"/>
    </location>
</feature>
<dbReference type="PANTHER" id="PTHR31871:SF47">
    <property type="entry name" value="ANGIOTENSIN-CONVERTING ENZYME 2"/>
    <property type="match status" value="1"/>
</dbReference>
<reference evidence="2 3" key="3">
    <citation type="journal article" date="2010" name="BMC Genomics">
        <title>Transcriptome sequencing and comparative analysis of cucumber flowers with different sex types.</title>
        <authorList>
            <person name="Guo S."/>
            <person name="Zheng Y."/>
            <person name="Joung J.G."/>
            <person name="Liu S."/>
            <person name="Zhang Z."/>
            <person name="Crasta O.R."/>
            <person name="Sobral B.W."/>
            <person name="Xu Y."/>
            <person name="Huang S."/>
            <person name="Fei Z."/>
        </authorList>
    </citation>
    <scope>NUCLEOTIDE SEQUENCE [LARGE SCALE GENOMIC DNA]</scope>
    <source>
        <strain evidence="3">cv. 9930</strain>
    </source>
</reference>
<evidence type="ECO:0000313" key="2">
    <source>
        <dbReference type="EMBL" id="KGN46468.1"/>
    </source>
</evidence>
<dbReference type="Proteomes" id="UP000029981">
    <property type="component" value="Chromosome 6"/>
</dbReference>
<gene>
    <name evidence="2" type="ORF">Csa_6G095350</name>
</gene>
<dbReference type="AlphaFoldDB" id="A0A0A0KAH4"/>
<dbReference type="InterPro" id="IPR006476">
    <property type="entry name" value="CHP01589_pln"/>
</dbReference>
<accession>A0A0A0KAH4</accession>
<dbReference type="PANTHER" id="PTHR31871">
    <property type="entry name" value="OS02G0137100 PROTEIN"/>
    <property type="match status" value="1"/>
</dbReference>
<dbReference type="Pfam" id="PF09713">
    <property type="entry name" value="A_thal_3526"/>
    <property type="match status" value="1"/>
</dbReference>
<evidence type="ECO:0000256" key="1">
    <source>
        <dbReference type="SAM" id="MobiDB-lite"/>
    </source>
</evidence>
<protein>
    <recommendedName>
        <fullName evidence="4">Angiotensin-converting enzyme 2</fullName>
    </recommendedName>
</protein>
<reference evidence="2 3" key="2">
    <citation type="journal article" date="2009" name="PLoS ONE">
        <title>An integrated genetic and cytogenetic map of the cucumber genome.</title>
        <authorList>
            <person name="Ren Y."/>
            <person name="Zhang Z."/>
            <person name="Liu J."/>
            <person name="Staub J.E."/>
            <person name="Han Y."/>
            <person name="Cheng Z."/>
            <person name="Li X."/>
            <person name="Lu J."/>
            <person name="Miao H."/>
            <person name="Kang H."/>
            <person name="Xie B."/>
            <person name="Gu X."/>
            <person name="Wang X."/>
            <person name="Du Y."/>
            <person name="Jin W."/>
            <person name="Huang S."/>
        </authorList>
    </citation>
    <scope>NUCLEOTIDE SEQUENCE [LARGE SCALE GENOMIC DNA]</scope>
    <source>
        <strain evidence="3">cv. 9930</strain>
    </source>
</reference>
<evidence type="ECO:0000313" key="3">
    <source>
        <dbReference type="Proteomes" id="UP000029981"/>
    </source>
</evidence>
<proteinExistence type="predicted"/>
<dbReference type="OMA" id="FAPMQNG"/>
<dbReference type="NCBIfam" id="TIGR01589">
    <property type="entry name" value="A_thal_3526"/>
    <property type="match status" value="1"/>
</dbReference>
<dbReference type="Gramene" id="KGN46468">
    <property type="protein sequence ID" value="KGN46468"/>
    <property type="gene ID" value="Csa_6G095350"/>
</dbReference>
<organism evidence="2 3">
    <name type="scientific">Cucumis sativus</name>
    <name type="common">Cucumber</name>
    <dbReference type="NCBI Taxonomy" id="3659"/>
    <lineage>
        <taxon>Eukaryota</taxon>
        <taxon>Viridiplantae</taxon>
        <taxon>Streptophyta</taxon>
        <taxon>Embryophyta</taxon>
        <taxon>Tracheophyta</taxon>
        <taxon>Spermatophyta</taxon>
        <taxon>Magnoliopsida</taxon>
        <taxon>eudicotyledons</taxon>
        <taxon>Gunneridae</taxon>
        <taxon>Pentapetalae</taxon>
        <taxon>rosids</taxon>
        <taxon>fabids</taxon>
        <taxon>Cucurbitales</taxon>
        <taxon>Cucurbitaceae</taxon>
        <taxon>Benincaseae</taxon>
        <taxon>Cucumis</taxon>
    </lineage>
</organism>
<reference evidence="2 3" key="1">
    <citation type="journal article" date="2009" name="Nat. Genet.">
        <title>The genome of the cucumber, Cucumis sativus L.</title>
        <authorList>
            <person name="Huang S."/>
            <person name="Li R."/>
            <person name="Zhang Z."/>
            <person name="Li L."/>
            <person name="Gu X."/>
            <person name="Fan W."/>
            <person name="Lucas W.J."/>
            <person name="Wang X."/>
            <person name="Xie B."/>
            <person name="Ni P."/>
            <person name="Ren Y."/>
            <person name="Zhu H."/>
            <person name="Li J."/>
            <person name="Lin K."/>
            <person name="Jin W."/>
            <person name="Fei Z."/>
            <person name="Li G."/>
            <person name="Staub J."/>
            <person name="Kilian A."/>
            <person name="van der Vossen E.A."/>
            <person name="Wu Y."/>
            <person name="Guo J."/>
            <person name="He J."/>
            <person name="Jia Z."/>
            <person name="Ren Y."/>
            <person name="Tian G."/>
            <person name="Lu Y."/>
            <person name="Ruan J."/>
            <person name="Qian W."/>
            <person name="Wang M."/>
            <person name="Huang Q."/>
            <person name="Li B."/>
            <person name="Xuan Z."/>
            <person name="Cao J."/>
            <person name="Asan"/>
            <person name="Wu Z."/>
            <person name="Zhang J."/>
            <person name="Cai Q."/>
            <person name="Bai Y."/>
            <person name="Zhao B."/>
            <person name="Han Y."/>
            <person name="Li Y."/>
            <person name="Li X."/>
            <person name="Wang S."/>
            <person name="Shi Q."/>
            <person name="Liu S."/>
            <person name="Cho W.K."/>
            <person name="Kim J.Y."/>
            <person name="Xu Y."/>
            <person name="Heller-Uszynska K."/>
            <person name="Miao H."/>
            <person name="Cheng Z."/>
            <person name="Zhang S."/>
            <person name="Wu J."/>
            <person name="Yang Y."/>
            <person name="Kang H."/>
            <person name="Li M."/>
            <person name="Liang H."/>
            <person name="Ren X."/>
            <person name="Shi Z."/>
            <person name="Wen M."/>
            <person name="Jian M."/>
            <person name="Yang H."/>
            <person name="Zhang G."/>
            <person name="Yang Z."/>
            <person name="Chen R."/>
            <person name="Liu S."/>
            <person name="Li J."/>
            <person name="Ma L."/>
            <person name="Liu H."/>
            <person name="Zhou Y."/>
            <person name="Zhao J."/>
            <person name="Fang X."/>
            <person name="Li G."/>
            <person name="Fang L."/>
            <person name="Li Y."/>
            <person name="Liu D."/>
            <person name="Zheng H."/>
            <person name="Zhang Y."/>
            <person name="Qin N."/>
            <person name="Li Z."/>
            <person name="Yang G."/>
            <person name="Yang S."/>
            <person name="Bolund L."/>
            <person name="Kristiansen K."/>
            <person name="Zheng H."/>
            <person name="Li S."/>
            <person name="Zhang X."/>
            <person name="Yang H."/>
            <person name="Wang J."/>
            <person name="Sun R."/>
            <person name="Zhang B."/>
            <person name="Jiang S."/>
            <person name="Wang J."/>
            <person name="Du Y."/>
            <person name="Li S."/>
        </authorList>
    </citation>
    <scope>NUCLEOTIDE SEQUENCE [LARGE SCALE GENOMIC DNA]</scope>
    <source>
        <strain evidence="3">cv. 9930</strain>
    </source>
</reference>
<sequence length="282" mass="31461">MCPGTKEPAQASRDSANDKAIEKANDKVNTTEAPITDSSSVSATSKDSKRVSPQDIEFVQNLIERCLQLYMNRDEVVKTLLTRARIDPGFTTLVWQKLEEENADFFRAYYIRLKLKKQILLFNHLLEHQYHLMKYPMPPKVPLAPIQNGIHPMPVNNNSLPMGYPVLQQSMAPVPGQPHIDTMGNGISSCHIVNGVPAPSNYHPIRMNSGNEIIVSIVKFTIYFSYILFDDLGALGNYPGSPFLPSDSDILLDSPENEDLVEEFFVDSVPGPPGSQSDEEKT</sequence>
<feature type="compositionally biased region" description="Low complexity" evidence="1">
    <location>
        <begin position="36"/>
        <end position="45"/>
    </location>
</feature>
<evidence type="ECO:0008006" key="4">
    <source>
        <dbReference type="Google" id="ProtNLM"/>
    </source>
</evidence>
<reference evidence="2 3" key="4">
    <citation type="journal article" date="2011" name="BMC Genomics">
        <title>RNA-Seq improves annotation of protein-coding genes in the cucumber genome.</title>
        <authorList>
            <person name="Li Z."/>
            <person name="Zhang Z."/>
            <person name="Yan P."/>
            <person name="Huang S."/>
            <person name="Fei Z."/>
            <person name="Lin K."/>
        </authorList>
    </citation>
    <scope>NUCLEOTIDE SEQUENCE [LARGE SCALE GENOMIC DNA]</scope>
    <source>
        <strain evidence="3">cv. 9930</strain>
    </source>
</reference>